<gene>
    <name evidence="1" type="ORF">PsorP6_014612</name>
</gene>
<dbReference type="EMBL" id="CM047586">
    <property type="protein sequence ID" value="KAI9909200.1"/>
    <property type="molecule type" value="Genomic_DNA"/>
</dbReference>
<comment type="caution">
    <text evidence="1">The sequence shown here is derived from an EMBL/GenBank/DDBJ whole genome shotgun (WGS) entry which is preliminary data.</text>
</comment>
<reference evidence="1 2" key="1">
    <citation type="journal article" date="2022" name="bioRxiv">
        <title>The genome of the oomycete Peronosclerospora sorghi, a cosmopolitan pathogen of maize and sorghum, is inflated with dispersed pseudogenes.</title>
        <authorList>
            <person name="Fletcher K."/>
            <person name="Martin F."/>
            <person name="Isakeit T."/>
            <person name="Cavanaugh K."/>
            <person name="Magill C."/>
            <person name="Michelmore R."/>
        </authorList>
    </citation>
    <scope>NUCLEOTIDE SEQUENCE [LARGE SCALE GENOMIC DNA]</scope>
    <source>
        <strain evidence="1">P6</strain>
    </source>
</reference>
<evidence type="ECO:0000313" key="1">
    <source>
        <dbReference type="EMBL" id="KAI9909200.1"/>
    </source>
</evidence>
<proteinExistence type="predicted"/>
<sequence length="287" mass="32341">MPSFPAEWTTLHTQRTHNVSCFFVQSTGVGGREPPPAMEVLLVRMDHIRDRATYVSILHEWLAELRITNARVIRMGTDVHLLFVAASEAQNSQLLQFFSVRAIDTNSRGELCIDKFIDVLGRKKVQKSVSCNGVTDMNVLRSDGCIAWCQNPTMLRKVLVQEWHAENEWVDTVLASSRTKAFLAWKQTAKAARKERRKKEGEAKHREREVKRLQREQQAAKDEREEEAKDEASSNVQNDKPTNVGNVGEKRKDTSSPVAGGATRRGAKATASGAEALHINKKRRSKP</sequence>
<organism evidence="1 2">
    <name type="scientific">Peronosclerospora sorghi</name>
    <dbReference type="NCBI Taxonomy" id="230839"/>
    <lineage>
        <taxon>Eukaryota</taxon>
        <taxon>Sar</taxon>
        <taxon>Stramenopiles</taxon>
        <taxon>Oomycota</taxon>
        <taxon>Peronosporomycetes</taxon>
        <taxon>Peronosporales</taxon>
        <taxon>Peronosporaceae</taxon>
        <taxon>Peronosclerospora</taxon>
    </lineage>
</organism>
<evidence type="ECO:0000313" key="2">
    <source>
        <dbReference type="Proteomes" id="UP001163321"/>
    </source>
</evidence>
<protein>
    <submittedName>
        <fullName evidence="1">Uncharacterized protein</fullName>
    </submittedName>
</protein>
<name>A0ACC0VTA9_9STRA</name>
<keyword evidence="2" id="KW-1185">Reference proteome</keyword>
<dbReference type="Proteomes" id="UP001163321">
    <property type="component" value="Chromosome 7"/>
</dbReference>
<accession>A0ACC0VTA9</accession>